<evidence type="ECO:0000313" key="16">
    <source>
        <dbReference type="EMBL" id="AEG58887.1"/>
    </source>
</evidence>
<dbReference type="EMBL" id="CP002780">
    <property type="protein sequence ID" value="AEG58887.1"/>
    <property type="molecule type" value="Genomic_DNA"/>
</dbReference>
<reference evidence="17" key="1">
    <citation type="submission" date="2011-05" db="EMBL/GenBank/DDBJ databases">
        <title>Complete sequence of Desulfotomaculum ruminis DSM 2154.</title>
        <authorList>
            <person name="Lucas S."/>
            <person name="Copeland A."/>
            <person name="Lapidus A."/>
            <person name="Cheng J.-F."/>
            <person name="Goodwin L."/>
            <person name="Pitluck S."/>
            <person name="Lu M."/>
            <person name="Detter J.C."/>
            <person name="Han C."/>
            <person name="Tapia R."/>
            <person name="Land M."/>
            <person name="Hauser L."/>
            <person name="Kyrpides N."/>
            <person name="Ivanova N."/>
            <person name="Mikhailova N."/>
            <person name="Pagani I."/>
            <person name="Stams A.J.M."/>
            <person name="Plugge C.M."/>
            <person name="Muyzer G."/>
            <person name="Kuever J."/>
            <person name="Parshina S.N."/>
            <person name="Ivanova A.E."/>
            <person name="Nazina T.N."/>
            <person name="Brambilla E."/>
            <person name="Spring S."/>
            <person name="Klenk H.-P."/>
            <person name="Woyke T."/>
        </authorList>
    </citation>
    <scope>NUCLEOTIDE SEQUENCE [LARGE SCALE GENOMIC DNA]</scope>
    <source>
        <strain evidence="17">ATCC 23193 / DSM 2154 / NCIB 8452 / DL</strain>
    </source>
</reference>
<dbReference type="HOGENOM" id="CLU_027070_7_3_9"/>
<gene>
    <name evidence="16" type="ordered locus">Desru_0602</name>
</gene>
<evidence type="ECO:0000256" key="7">
    <source>
        <dbReference type="ARBA" id="ARBA00022801"/>
    </source>
</evidence>
<dbReference type="InterPro" id="IPR001967">
    <property type="entry name" value="Peptidase_S11_N"/>
</dbReference>
<dbReference type="InterPro" id="IPR037167">
    <property type="entry name" value="Peptidase_S11_C_sf"/>
</dbReference>
<keyword evidence="5" id="KW-0645">Protease</keyword>
<evidence type="ECO:0000313" key="17">
    <source>
        <dbReference type="Proteomes" id="UP000009234"/>
    </source>
</evidence>
<feature type="active site" description="Proton acceptor" evidence="12">
    <location>
        <position position="63"/>
    </location>
</feature>
<evidence type="ECO:0000256" key="3">
    <source>
        <dbReference type="ARBA" id="ARBA00012448"/>
    </source>
</evidence>
<evidence type="ECO:0000256" key="8">
    <source>
        <dbReference type="ARBA" id="ARBA00022960"/>
    </source>
</evidence>
<dbReference type="MEROPS" id="S11.004"/>
<keyword evidence="8" id="KW-0133">Cell shape</keyword>
<keyword evidence="17" id="KW-1185">Reference proteome</keyword>
<protein>
    <recommendedName>
        <fullName evidence="3">serine-type D-Ala-D-Ala carboxypeptidase</fullName>
        <ecNumber evidence="3">3.4.16.4</ecNumber>
    </recommendedName>
</protein>
<keyword evidence="4 16" id="KW-0121">Carboxypeptidase</keyword>
<evidence type="ECO:0000259" key="15">
    <source>
        <dbReference type="SMART" id="SM00936"/>
    </source>
</evidence>
<feature type="active site" evidence="12">
    <location>
        <position position="115"/>
    </location>
</feature>
<evidence type="ECO:0000256" key="14">
    <source>
        <dbReference type="RuleBase" id="RU004016"/>
    </source>
</evidence>
<evidence type="ECO:0000256" key="12">
    <source>
        <dbReference type="PIRSR" id="PIRSR618044-1"/>
    </source>
</evidence>
<dbReference type="Pfam" id="PF07943">
    <property type="entry name" value="PBP5_C"/>
    <property type="match status" value="1"/>
</dbReference>
<dbReference type="UniPathway" id="UPA00219"/>
<dbReference type="GO" id="GO:0008360">
    <property type="term" value="P:regulation of cell shape"/>
    <property type="evidence" value="ECO:0007669"/>
    <property type="project" value="UniProtKB-KW"/>
</dbReference>
<evidence type="ECO:0000256" key="5">
    <source>
        <dbReference type="ARBA" id="ARBA00022670"/>
    </source>
</evidence>
<keyword evidence="9" id="KW-0573">Peptidoglycan synthesis</keyword>
<dbReference type="GO" id="GO:0009002">
    <property type="term" value="F:serine-type D-Ala-D-Ala carboxypeptidase activity"/>
    <property type="evidence" value="ECO:0007669"/>
    <property type="project" value="UniProtKB-EC"/>
</dbReference>
<feature type="active site" description="Acyl-ester intermediate" evidence="12">
    <location>
        <position position="60"/>
    </location>
</feature>
<dbReference type="SMART" id="SM00936">
    <property type="entry name" value="PBP5_C"/>
    <property type="match status" value="1"/>
</dbReference>
<evidence type="ECO:0000256" key="4">
    <source>
        <dbReference type="ARBA" id="ARBA00022645"/>
    </source>
</evidence>
<evidence type="ECO:0000256" key="11">
    <source>
        <dbReference type="ARBA" id="ARBA00034000"/>
    </source>
</evidence>
<dbReference type="PANTHER" id="PTHR21581">
    <property type="entry name" value="D-ALANYL-D-ALANINE CARBOXYPEPTIDASE"/>
    <property type="match status" value="1"/>
</dbReference>
<dbReference type="GO" id="GO:0071555">
    <property type="term" value="P:cell wall organization"/>
    <property type="evidence" value="ECO:0007669"/>
    <property type="project" value="UniProtKB-KW"/>
</dbReference>
<dbReference type="InterPro" id="IPR012907">
    <property type="entry name" value="Peptidase_S11_C"/>
</dbReference>
<organism evidence="16 17">
    <name type="scientific">Desulforamulus ruminis (strain ATCC 23193 / DSM 2154 / NCIMB 8452 / DL)</name>
    <name type="common">Desulfotomaculum ruminis</name>
    <dbReference type="NCBI Taxonomy" id="696281"/>
    <lineage>
        <taxon>Bacteria</taxon>
        <taxon>Bacillati</taxon>
        <taxon>Bacillota</taxon>
        <taxon>Clostridia</taxon>
        <taxon>Eubacteriales</taxon>
        <taxon>Peptococcaceae</taxon>
        <taxon>Desulforamulus</taxon>
    </lineage>
</organism>
<dbReference type="Proteomes" id="UP000009234">
    <property type="component" value="Chromosome"/>
</dbReference>
<dbReference type="Gene3D" id="3.40.710.10">
    <property type="entry name" value="DD-peptidase/beta-lactamase superfamily"/>
    <property type="match status" value="1"/>
</dbReference>
<accession>F6DSR8</accession>
<dbReference type="Gene3D" id="2.60.410.10">
    <property type="entry name" value="D-Ala-D-Ala carboxypeptidase, C-terminal domain"/>
    <property type="match status" value="1"/>
</dbReference>
<dbReference type="PANTHER" id="PTHR21581:SF33">
    <property type="entry name" value="D-ALANYL-D-ALANINE CARBOXYPEPTIDASE DACB"/>
    <property type="match status" value="1"/>
</dbReference>
<dbReference type="InterPro" id="IPR012338">
    <property type="entry name" value="Beta-lactam/transpept-like"/>
</dbReference>
<dbReference type="eggNOG" id="COG1686">
    <property type="taxonomic scope" value="Bacteria"/>
</dbReference>
<dbReference type="SUPFAM" id="SSF56601">
    <property type="entry name" value="beta-lactamase/transpeptidase-like"/>
    <property type="match status" value="1"/>
</dbReference>
<dbReference type="KEGG" id="dru:Desru_0602"/>
<feature type="binding site" evidence="13">
    <location>
        <position position="220"/>
    </location>
    <ligand>
        <name>substrate</name>
    </ligand>
</feature>
<proteinExistence type="inferred from homology"/>
<dbReference type="GO" id="GO:0009252">
    <property type="term" value="P:peptidoglycan biosynthetic process"/>
    <property type="evidence" value="ECO:0007669"/>
    <property type="project" value="UniProtKB-UniPathway"/>
</dbReference>
<evidence type="ECO:0000256" key="9">
    <source>
        <dbReference type="ARBA" id="ARBA00022984"/>
    </source>
</evidence>
<comment type="similarity">
    <text evidence="2 14">Belongs to the peptidase S11 family.</text>
</comment>
<dbReference type="Pfam" id="PF00768">
    <property type="entry name" value="Peptidase_S11"/>
    <property type="match status" value="1"/>
</dbReference>
<dbReference type="RefSeq" id="WP_013840661.1">
    <property type="nucleotide sequence ID" value="NC_015589.1"/>
</dbReference>
<dbReference type="AlphaFoldDB" id="F6DSR8"/>
<evidence type="ECO:0000256" key="10">
    <source>
        <dbReference type="ARBA" id="ARBA00023316"/>
    </source>
</evidence>
<dbReference type="STRING" id="696281.Desru_0602"/>
<name>F6DSR8_DESRL</name>
<evidence type="ECO:0000256" key="2">
    <source>
        <dbReference type="ARBA" id="ARBA00007164"/>
    </source>
</evidence>
<evidence type="ECO:0000256" key="6">
    <source>
        <dbReference type="ARBA" id="ARBA00022729"/>
    </source>
</evidence>
<keyword evidence="6" id="KW-0732">Signal</keyword>
<dbReference type="OrthoDB" id="9791132at2"/>
<sequence length="372" mass="40467">MAVKNDVFMMVEELPAVTEVGSFNPGQELSLSAASAVVMDADTGQVLYAKNCHQPKPIASTTKIMTALVAIECASLKSIATISPHAAGTEGSSIYLKAGEKLVLEELLFGALLHSGNDACVAIAEHVAGREEVFVNFMNYKAYRLGAKNTHFCNTNGLPNDQHFSSAFDLALITCNALKNPVFNRMVATKTHSITGPEGKRFLSNTNKMLWSYQGANGVKTGTTDAAGKCLVSSATRDGRRLIAVVLHSEDRWGESIRLLNYGFERFQNRTVAVQGEAFSTIGIKEGEKRTVPVSVAQNIVVALPVDKEEKVERIIMMEPELRAPVRPGQAVGKLQVLVEGEMVGQADLITMEGTPKLPAYQMMWHKIWNKI</sequence>
<comment type="catalytic activity">
    <reaction evidence="11">
        <text>Preferential cleavage: (Ac)2-L-Lys-D-Ala-|-D-Ala. Also transpeptidation of peptidyl-alanyl moieties that are N-acyl substituents of D-alanine.</text>
        <dbReference type="EC" id="3.4.16.4"/>
    </reaction>
</comment>
<dbReference type="EC" id="3.4.16.4" evidence="3"/>
<feature type="domain" description="Peptidase S11 D-Ala-D-Ala carboxypeptidase A C-terminal" evidence="15">
    <location>
        <begin position="267"/>
        <end position="357"/>
    </location>
</feature>
<dbReference type="GO" id="GO:0006508">
    <property type="term" value="P:proteolysis"/>
    <property type="evidence" value="ECO:0007669"/>
    <property type="project" value="UniProtKB-KW"/>
</dbReference>
<dbReference type="InterPro" id="IPR018044">
    <property type="entry name" value="Peptidase_S11"/>
</dbReference>
<comment type="pathway">
    <text evidence="1">Cell wall biogenesis; peptidoglycan biosynthesis.</text>
</comment>
<keyword evidence="10" id="KW-0961">Cell wall biogenesis/degradation</keyword>
<evidence type="ECO:0000256" key="1">
    <source>
        <dbReference type="ARBA" id="ARBA00004752"/>
    </source>
</evidence>
<dbReference type="PRINTS" id="PR00725">
    <property type="entry name" value="DADACBPTASE1"/>
</dbReference>
<keyword evidence="7 16" id="KW-0378">Hydrolase</keyword>
<reference evidence="16 17" key="2">
    <citation type="journal article" date="2012" name="Stand. Genomic Sci.">
        <title>Complete genome sequence of the sulfate-reducing firmicute Desulfotomaculum ruminis type strain (DL(T)).</title>
        <authorList>
            <person name="Spring S."/>
            <person name="Visser M."/>
            <person name="Lu M."/>
            <person name="Copeland A."/>
            <person name="Lapidus A."/>
            <person name="Lucas S."/>
            <person name="Cheng J.F."/>
            <person name="Han C."/>
            <person name="Tapia R."/>
            <person name="Goodwin L.A."/>
            <person name="Pitluck S."/>
            <person name="Ivanova N."/>
            <person name="Land M."/>
            <person name="Hauser L."/>
            <person name="Larimer F."/>
            <person name="Rohde M."/>
            <person name="Goker M."/>
            <person name="Detter J.C."/>
            <person name="Kyrpides N.C."/>
            <person name="Woyke T."/>
            <person name="Schaap P.J."/>
            <person name="Plugge C.M."/>
            <person name="Muyzer G."/>
            <person name="Kuever J."/>
            <person name="Pereira I.A."/>
            <person name="Parshina S.N."/>
            <person name="Bernier-Latmani R."/>
            <person name="Stams A.J."/>
            <person name="Klenk H.P."/>
        </authorList>
    </citation>
    <scope>NUCLEOTIDE SEQUENCE [LARGE SCALE GENOMIC DNA]</scope>
    <source>
        <strain evidence="17">ATCC 23193 / DSM 2154 / NCIB 8452 / DL</strain>
    </source>
</reference>
<evidence type="ECO:0000256" key="13">
    <source>
        <dbReference type="PIRSR" id="PIRSR618044-2"/>
    </source>
</evidence>